<dbReference type="Proteomes" id="UP001497525">
    <property type="component" value="Unassembled WGS sequence"/>
</dbReference>
<comment type="caution">
    <text evidence="1">The sequence shown here is derived from an EMBL/GenBank/DDBJ whole genome shotgun (WGS) entry which is preliminary data.</text>
</comment>
<protein>
    <submittedName>
        <fullName evidence="1">Uncharacterized protein</fullName>
    </submittedName>
</protein>
<name>A0AAV2TX49_CALDB</name>
<dbReference type="GO" id="GO:0000724">
    <property type="term" value="P:double-strand break repair via homologous recombination"/>
    <property type="evidence" value="ECO:0007669"/>
    <property type="project" value="TreeGrafter"/>
</dbReference>
<evidence type="ECO:0000313" key="2">
    <source>
        <dbReference type="Proteomes" id="UP001497525"/>
    </source>
</evidence>
<dbReference type="GO" id="GO:0003697">
    <property type="term" value="F:single-stranded DNA binding"/>
    <property type="evidence" value="ECO:0007669"/>
    <property type="project" value="TreeGrafter"/>
</dbReference>
<dbReference type="PANTHER" id="PTHR28653:SF1">
    <property type="entry name" value="ATPASE SWSAP1"/>
    <property type="match status" value="1"/>
</dbReference>
<organism evidence="1 2">
    <name type="scientific">Calicophoron daubneyi</name>
    <name type="common">Rumen fluke</name>
    <name type="synonym">Paramphistomum daubneyi</name>
    <dbReference type="NCBI Taxonomy" id="300641"/>
    <lineage>
        <taxon>Eukaryota</taxon>
        <taxon>Metazoa</taxon>
        <taxon>Spiralia</taxon>
        <taxon>Lophotrochozoa</taxon>
        <taxon>Platyhelminthes</taxon>
        <taxon>Trematoda</taxon>
        <taxon>Digenea</taxon>
        <taxon>Plagiorchiida</taxon>
        <taxon>Pronocephalata</taxon>
        <taxon>Paramphistomoidea</taxon>
        <taxon>Paramphistomidae</taxon>
        <taxon>Calicophoron</taxon>
    </lineage>
</organism>
<sequence>MEYVLTGAVPQETSAIRICPSSVLFWTALSENPRSSTCVTSVITALLLSIANEAAIHQLRTVYIRPAPLHKPDFVHIHGTSRLDTSNWDNIHFIYIPDEASLVRWFSRVHLSKRFADVIVVEGLDIMVSPVHDLWTSVLRLTSLMEETRRFIHNTTRPDDHGHDCRLIVSCRLPPNADARNIPTHSLAEAYVLGQTENSEHFELSPYTQPWKLTLEMKFSELFWTDFLPVRPDFVDSALPSSVS</sequence>
<accession>A0AAV2TX49</accession>
<reference evidence="1" key="1">
    <citation type="submission" date="2024-06" db="EMBL/GenBank/DDBJ databases">
        <authorList>
            <person name="Liu X."/>
            <person name="Lenzi L."/>
            <person name="Haldenby T S."/>
            <person name="Uol C."/>
        </authorList>
    </citation>
    <scope>NUCLEOTIDE SEQUENCE</scope>
</reference>
<dbReference type="GO" id="GO:0097196">
    <property type="term" value="C:Shu complex"/>
    <property type="evidence" value="ECO:0007669"/>
    <property type="project" value="TreeGrafter"/>
</dbReference>
<dbReference type="EMBL" id="CAXLJL010000678">
    <property type="protein sequence ID" value="CAL5139957.1"/>
    <property type="molecule type" value="Genomic_DNA"/>
</dbReference>
<dbReference type="AlphaFoldDB" id="A0AAV2TX49"/>
<gene>
    <name evidence="1" type="ORF">CDAUBV1_LOCUS15142</name>
</gene>
<dbReference type="PANTHER" id="PTHR28653">
    <property type="match status" value="1"/>
</dbReference>
<evidence type="ECO:0000313" key="1">
    <source>
        <dbReference type="EMBL" id="CAL5139957.1"/>
    </source>
</evidence>
<proteinExistence type="predicted"/>